<gene>
    <name evidence="1" type="ORF">RV15_GL002209</name>
</gene>
<protein>
    <submittedName>
        <fullName evidence="1">Uncharacterized protein</fullName>
    </submittedName>
</protein>
<sequence length="47" mass="5446">MFKFKIIDYLKLIIAVNIVEPAMAININQTTTLVTFEKVLVFLLFID</sequence>
<comment type="caution">
    <text evidence="1">The sequence shown here is derived from an EMBL/GenBank/DDBJ whole genome shotgun (WGS) entry which is preliminary data.</text>
</comment>
<reference evidence="1 2" key="1">
    <citation type="submission" date="2014-12" db="EMBL/GenBank/DDBJ databases">
        <title>Draft genome sequences of 29 type strains of Enterococci.</title>
        <authorList>
            <person name="Zhong Z."/>
            <person name="Sun Z."/>
            <person name="Liu W."/>
            <person name="Zhang W."/>
            <person name="Zhang H."/>
        </authorList>
    </citation>
    <scope>NUCLEOTIDE SEQUENCE [LARGE SCALE GENOMIC DNA]</scope>
    <source>
        <strain evidence="1 2">DSM 22801</strain>
    </source>
</reference>
<dbReference type="AlphaFoldDB" id="A0AA91JQD5"/>
<dbReference type="Proteomes" id="UP000183039">
    <property type="component" value="Unassembled WGS sequence"/>
</dbReference>
<organism evidence="1 2">
    <name type="scientific">Enterococcus silesiacus</name>
    <dbReference type="NCBI Taxonomy" id="332949"/>
    <lineage>
        <taxon>Bacteria</taxon>
        <taxon>Bacillati</taxon>
        <taxon>Bacillota</taxon>
        <taxon>Bacilli</taxon>
        <taxon>Lactobacillales</taxon>
        <taxon>Enterococcaceae</taxon>
        <taxon>Enterococcus</taxon>
    </lineage>
</organism>
<accession>A0AA91JQD5</accession>
<proteinExistence type="predicted"/>
<dbReference type="EMBL" id="JXLC01000003">
    <property type="protein sequence ID" value="OJG93075.1"/>
    <property type="molecule type" value="Genomic_DNA"/>
</dbReference>
<name>A0AA91JQD5_9ENTE</name>
<evidence type="ECO:0000313" key="2">
    <source>
        <dbReference type="Proteomes" id="UP000183039"/>
    </source>
</evidence>
<evidence type="ECO:0000313" key="1">
    <source>
        <dbReference type="EMBL" id="OJG93075.1"/>
    </source>
</evidence>